<dbReference type="EMBL" id="FMSH01000136">
    <property type="protein sequence ID" value="SCU75045.1"/>
    <property type="molecule type" value="Genomic_DNA"/>
</dbReference>
<dbReference type="AlphaFoldDB" id="A0A1K0JAR6"/>
<organism evidence="1">
    <name type="scientific">Cupriavidus necator</name>
    <name type="common">Alcaligenes eutrophus</name>
    <name type="synonym">Ralstonia eutropha</name>
    <dbReference type="NCBI Taxonomy" id="106590"/>
    <lineage>
        <taxon>Bacteria</taxon>
        <taxon>Pseudomonadati</taxon>
        <taxon>Pseudomonadota</taxon>
        <taxon>Betaproteobacteria</taxon>
        <taxon>Burkholderiales</taxon>
        <taxon>Burkholderiaceae</taxon>
        <taxon>Cupriavidus</taxon>
    </lineage>
</organism>
<protein>
    <submittedName>
        <fullName evidence="1">Uncharacterized protein</fullName>
    </submittedName>
</protein>
<reference evidence="1" key="1">
    <citation type="submission" date="2016-09" db="EMBL/GenBank/DDBJ databases">
        <authorList>
            <person name="Capua I."/>
            <person name="De Benedictis P."/>
            <person name="Joannis T."/>
            <person name="Lombin L.H."/>
            <person name="Cattoli G."/>
        </authorList>
    </citation>
    <scope>NUCLEOTIDE SEQUENCE</scope>
    <source>
        <strain evidence="1">B9</strain>
    </source>
</reference>
<name>A0A1K0JAR6_CUPNE</name>
<gene>
    <name evidence="1" type="ORF">CNECB9_2200002</name>
</gene>
<evidence type="ECO:0000313" key="1">
    <source>
        <dbReference type="EMBL" id="SCU75045.1"/>
    </source>
</evidence>
<sequence>MGRTTEDEARDFLHRLEGHELGAVTFVRDYIQLHFEGPLLNAYVWPVVVAGNERYSPGMREYRDELCARIGCMVSLAIEAKDVVAISFSDGSLMEISLRNEDRSGPEAILLDDGSGQVWSVW</sequence>
<proteinExistence type="predicted"/>
<accession>A0A1K0JAR6</accession>